<protein>
    <submittedName>
        <fullName evidence="2">Uncharacterized protein</fullName>
    </submittedName>
</protein>
<dbReference type="AlphaFoldDB" id="A2Z5W4"/>
<gene>
    <name evidence="2" type="ORF">OsI_33039</name>
</gene>
<dbReference type="Gramene" id="BGIOSGA032163-TA">
    <property type="protein sequence ID" value="BGIOSGA032163-PA"/>
    <property type="gene ID" value="BGIOSGA032163"/>
</dbReference>
<keyword evidence="3" id="KW-1185">Reference proteome</keyword>
<evidence type="ECO:0000256" key="1">
    <source>
        <dbReference type="SAM" id="MobiDB-lite"/>
    </source>
</evidence>
<dbReference type="Proteomes" id="UP000007015">
    <property type="component" value="Chromosome 10"/>
</dbReference>
<dbReference type="HOGENOM" id="CLU_1095772_0_0_1"/>
<sequence length="254" mass="27072">MVDTKPSETRSVTVIQRYKLKVVSNSDSESSTSKDGKAKGDKAKDDEPGDDKSEGEDSQEIKNLQDQIDYAVHHALINQSGVLVNTLTNMIKSVVDGTIAEHQAKGPTFLPNGVFPQYRDLVTGKQQHVSGINPEPPIASTSAFASEQPMASTSAFASSGQPGFKPHVLIRPQPQHMGQNIPLVTPEQIAAMFKGKQSVVDPVQPLPIGQQILSKRAARINPASGRPPSMGCSTKGPRAAHEAVTACDLVVGPH</sequence>
<dbReference type="EMBL" id="CM000135">
    <property type="protein sequence ID" value="EAY77998.1"/>
    <property type="molecule type" value="Genomic_DNA"/>
</dbReference>
<feature type="region of interest" description="Disordered" evidence="1">
    <location>
        <begin position="23"/>
        <end position="59"/>
    </location>
</feature>
<accession>A2Z5W4</accession>
<evidence type="ECO:0000313" key="3">
    <source>
        <dbReference type="Proteomes" id="UP000007015"/>
    </source>
</evidence>
<organism evidence="2 3">
    <name type="scientific">Oryza sativa subsp. indica</name>
    <name type="common">Rice</name>
    <dbReference type="NCBI Taxonomy" id="39946"/>
    <lineage>
        <taxon>Eukaryota</taxon>
        <taxon>Viridiplantae</taxon>
        <taxon>Streptophyta</taxon>
        <taxon>Embryophyta</taxon>
        <taxon>Tracheophyta</taxon>
        <taxon>Spermatophyta</taxon>
        <taxon>Magnoliopsida</taxon>
        <taxon>Liliopsida</taxon>
        <taxon>Poales</taxon>
        <taxon>Poaceae</taxon>
        <taxon>BOP clade</taxon>
        <taxon>Oryzoideae</taxon>
        <taxon>Oryzeae</taxon>
        <taxon>Oryzinae</taxon>
        <taxon>Oryza</taxon>
        <taxon>Oryza sativa</taxon>
    </lineage>
</organism>
<evidence type="ECO:0000313" key="2">
    <source>
        <dbReference type="EMBL" id="EAY77998.1"/>
    </source>
</evidence>
<reference evidence="2 3" key="1">
    <citation type="journal article" date="2005" name="PLoS Biol.">
        <title>The genomes of Oryza sativa: a history of duplications.</title>
        <authorList>
            <person name="Yu J."/>
            <person name="Wang J."/>
            <person name="Lin W."/>
            <person name="Li S."/>
            <person name="Li H."/>
            <person name="Zhou J."/>
            <person name="Ni P."/>
            <person name="Dong W."/>
            <person name="Hu S."/>
            <person name="Zeng C."/>
            <person name="Zhang J."/>
            <person name="Zhang Y."/>
            <person name="Li R."/>
            <person name="Xu Z."/>
            <person name="Li S."/>
            <person name="Li X."/>
            <person name="Zheng H."/>
            <person name="Cong L."/>
            <person name="Lin L."/>
            <person name="Yin J."/>
            <person name="Geng J."/>
            <person name="Li G."/>
            <person name="Shi J."/>
            <person name="Liu J."/>
            <person name="Lv H."/>
            <person name="Li J."/>
            <person name="Wang J."/>
            <person name="Deng Y."/>
            <person name="Ran L."/>
            <person name="Shi X."/>
            <person name="Wang X."/>
            <person name="Wu Q."/>
            <person name="Li C."/>
            <person name="Ren X."/>
            <person name="Wang J."/>
            <person name="Wang X."/>
            <person name="Li D."/>
            <person name="Liu D."/>
            <person name="Zhang X."/>
            <person name="Ji Z."/>
            <person name="Zhao W."/>
            <person name="Sun Y."/>
            <person name="Zhang Z."/>
            <person name="Bao J."/>
            <person name="Han Y."/>
            <person name="Dong L."/>
            <person name="Ji J."/>
            <person name="Chen P."/>
            <person name="Wu S."/>
            <person name="Liu J."/>
            <person name="Xiao Y."/>
            <person name="Bu D."/>
            <person name="Tan J."/>
            <person name="Yang L."/>
            <person name="Ye C."/>
            <person name="Zhang J."/>
            <person name="Xu J."/>
            <person name="Zhou Y."/>
            <person name="Yu Y."/>
            <person name="Zhang B."/>
            <person name="Zhuang S."/>
            <person name="Wei H."/>
            <person name="Liu B."/>
            <person name="Lei M."/>
            <person name="Yu H."/>
            <person name="Li Y."/>
            <person name="Xu H."/>
            <person name="Wei S."/>
            <person name="He X."/>
            <person name="Fang L."/>
            <person name="Zhang Z."/>
            <person name="Zhang Y."/>
            <person name="Huang X."/>
            <person name="Su Z."/>
            <person name="Tong W."/>
            <person name="Li J."/>
            <person name="Tong Z."/>
            <person name="Li S."/>
            <person name="Ye J."/>
            <person name="Wang L."/>
            <person name="Fang L."/>
            <person name="Lei T."/>
            <person name="Chen C."/>
            <person name="Chen H."/>
            <person name="Xu Z."/>
            <person name="Li H."/>
            <person name="Huang H."/>
            <person name="Zhang F."/>
            <person name="Xu H."/>
            <person name="Li N."/>
            <person name="Zhao C."/>
            <person name="Li S."/>
            <person name="Dong L."/>
            <person name="Huang Y."/>
            <person name="Li L."/>
            <person name="Xi Y."/>
            <person name="Qi Q."/>
            <person name="Li W."/>
            <person name="Zhang B."/>
            <person name="Hu W."/>
            <person name="Zhang Y."/>
            <person name="Tian X."/>
            <person name="Jiao Y."/>
            <person name="Liang X."/>
            <person name="Jin J."/>
            <person name="Gao L."/>
            <person name="Zheng W."/>
            <person name="Hao B."/>
            <person name="Liu S."/>
            <person name="Wang W."/>
            <person name="Yuan L."/>
            <person name="Cao M."/>
            <person name="McDermott J."/>
            <person name="Samudrala R."/>
            <person name="Wang J."/>
            <person name="Wong G.K."/>
            <person name="Yang H."/>
        </authorList>
    </citation>
    <scope>NUCLEOTIDE SEQUENCE [LARGE SCALE GENOMIC DNA]</scope>
    <source>
        <strain evidence="3">cv. 93-11</strain>
    </source>
</reference>
<proteinExistence type="predicted"/>
<name>A2Z5W4_ORYSI</name>
<feature type="compositionally biased region" description="Basic and acidic residues" evidence="1">
    <location>
        <begin position="32"/>
        <end position="52"/>
    </location>
</feature>